<keyword evidence="1" id="KW-0732">Signal</keyword>
<evidence type="ECO:0000313" key="3">
    <source>
        <dbReference type="Proteomes" id="UP001374579"/>
    </source>
</evidence>
<comment type="caution">
    <text evidence="2">The sequence shown here is derived from an EMBL/GenBank/DDBJ whole genome shotgun (WGS) entry which is preliminary data.</text>
</comment>
<reference evidence="2 3" key="1">
    <citation type="submission" date="2024-02" db="EMBL/GenBank/DDBJ databases">
        <title>Chromosome-scale genome assembly of the rough periwinkle Littorina saxatilis.</title>
        <authorList>
            <person name="De Jode A."/>
            <person name="Faria R."/>
            <person name="Formenti G."/>
            <person name="Sims Y."/>
            <person name="Smith T.P."/>
            <person name="Tracey A."/>
            <person name="Wood J.M.D."/>
            <person name="Zagrodzka Z.B."/>
            <person name="Johannesson K."/>
            <person name="Butlin R.K."/>
            <person name="Leder E.H."/>
        </authorList>
    </citation>
    <scope>NUCLEOTIDE SEQUENCE [LARGE SCALE GENOMIC DNA]</scope>
    <source>
        <strain evidence="2">Snail1</strain>
        <tissue evidence="2">Muscle</tissue>
    </source>
</reference>
<gene>
    <name evidence="2" type="ORF">V1264_020279</name>
</gene>
<name>A0AAN9BAZ6_9CAEN</name>
<evidence type="ECO:0000313" key="2">
    <source>
        <dbReference type="EMBL" id="KAK7101983.1"/>
    </source>
</evidence>
<dbReference type="Proteomes" id="UP001374579">
    <property type="component" value="Unassembled WGS sequence"/>
</dbReference>
<organism evidence="2 3">
    <name type="scientific">Littorina saxatilis</name>
    <dbReference type="NCBI Taxonomy" id="31220"/>
    <lineage>
        <taxon>Eukaryota</taxon>
        <taxon>Metazoa</taxon>
        <taxon>Spiralia</taxon>
        <taxon>Lophotrochozoa</taxon>
        <taxon>Mollusca</taxon>
        <taxon>Gastropoda</taxon>
        <taxon>Caenogastropoda</taxon>
        <taxon>Littorinimorpha</taxon>
        <taxon>Littorinoidea</taxon>
        <taxon>Littorinidae</taxon>
        <taxon>Littorina</taxon>
    </lineage>
</organism>
<accession>A0AAN9BAZ6</accession>
<feature type="signal peptide" evidence="1">
    <location>
        <begin position="1"/>
        <end position="21"/>
    </location>
</feature>
<keyword evidence="3" id="KW-1185">Reference proteome</keyword>
<sequence>MAKRIAYFLILVLASVATTEALRLRCRRGLDYCNQWKTTPVFYGDFQGDKVCCPAVQGQAVQATGFAYPDDCHCTIGTAEQYPGFGSGSSAVAAKGLAIVLTVLVTGFLI</sequence>
<dbReference type="EMBL" id="JBAMIC010000010">
    <property type="protein sequence ID" value="KAK7101983.1"/>
    <property type="molecule type" value="Genomic_DNA"/>
</dbReference>
<feature type="chain" id="PRO_5042914112" evidence="1">
    <location>
        <begin position="22"/>
        <end position="110"/>
    </location>
</feature>
<protein>
    <submittedName>
        <fullName evidence="2">Uncharacterized protein</fullName>
    </submittedName>
</protein>
<dbReference type="AlphaFoldDB" id="A0AAN9BAZ6"/>
<evidence type="ECO:0000256" key="1">
    <source>
        <dbReference type="SAM" id="SignalP"/>
    </source>
</evidence>
<proteinExistence type="predicted"/>